<dbReference type="PROSITE" id="PS50157">
    <property type="entry name" value="ZINC_FINGER_C2H2_2"/>
    <property type="match status" value="2"/>
</dbReference>
<keyword evidence="1" id="KW-0479">Metal-binding</keyword>
<dbReference type="AlphaFoldDB" id="A0A834EZ35"/>
<dbReference type="SMART" id="SM00355">
    <property type="entry name" value="ZnF_C2H2"/>
    <property type="match status" value="2"/>
</dbReference>
<evidence type="ECO:0000256" key="1">
    <source>
        <dbReference type="PROSITE-ProRule" id="PRU00042"/>
    </source>
</evidence>
<feature type="compositionally biased region" description="Acidic residues" evidence="2">
    <location>
        <begin position="815"/>
        <end position="827"/>
    </location>
</feature>
<gene>
    <name evidence="4" type="ORF">FQA47_007684</name>
</gene>
<evidence type="ECO:0000313" key="5">
    <source>
        <dbReference type="Proteomes" id="UP000646548"/>
    </source>
</evidence>
<feature type="region of interest" description="Disordered" evidence="2">
    <location>
        <begin position="166"/>
        <end position="186"/>
    </location>
</feature>
<dbReference type="InterPro" id="IPR013087">
    <property type="entry name" value="Znf_C2H2_type"/>
</dbReference>
<protein>
    <submittedName>
        <fullName evidence="4">PR domain zinc finger protein 4</fullName>
    </submittedName>
</protein>
<dbReference type="Gene3D" id="3.30.160.60">
    <property type="entry name" value="Classic Zinc Finger"/>
    <property type="match status" value="2"/>
</dbReference>
<accession>A0A834EZ35</accession>
<dbReference type="SUPFAM" id="SSF57667">
    <property type="entry name" value="beta-beta-alpha zinc fingers"/>
    <property type="match status" value="1"/>
</dbReference>
<dbReference type="InterPro" id="IPR036236">
    <property type="entry name" value="Znf_C2H2_sf"/>
</dbReference>
<proteinExistence type="predicted"/>
<evidence type="ECO:0000313" key="4">
    <source>
        <dbReference type="EMBL" id="KAF6715251.1"/>
    </source>
</evidence>
<keyword evidence="1" id="KW-0862">Zinc</keyword>
<dbReference type="PROSITE" id="PS00028">
    <property type="entry name" value="ZINC_FINGER_C2H2_1"/>
    <property type="match status" value="2"/>
</dbReference>
<dbReference type="PANTHER" id="PTHR47773:SF1">
    <property type="entry name" value="C2H2-TYPE DOMAIN-CONTAINING PROTEIN"/>
    <property type="match status" value="1"/>
</dbReference>
<feature type="domain" description="C2H2-type" evidence="3">
    <location>
        <begin position="33"/>
        <end position="55"/>
    </location>
</feature>
<organism evidence="4 5">
    <name type="scientific">Oryzias melastigma</name>
    <name type="common">Marine medaka</name>
    <dbReference type="NCBI Taxonomy" id="30732"/>
    <lineage>
        <taxon>Eukaryota</taxon>
        <taxon>Metazoa</taxon>
        <taxon>Chordata</taxon>
        <taxon>Craniata</taxon>
        <taxon>Vertebrata</taxon>
        <taxon>Euteleostomi</taxon>
        <taxon>Actinopterygii</taxon>
        <taxon>Neopterygii</taxon>
        <taxon>Teleostei</taxon>
        <taxon>Neoteleostei</taxon>
        <taxon>Acanthomorphata</taxon>
        <taxon>Ovalentaria</taxon>
        <taxon>Atherinomorphae</taxon>
        <taxon>Beloniformes</taxon>
        <taxon>Adrianichthyidae</taxon>
        <taxon>Oryziinae</taxon>
        <taxon>Oryzias</taxon>
    </lineage>
</organism>
<sequence>MDSSFECEYCKSRFSTKSNLTRHVKTHTTPPSFRCDSCEKTFTQKQHLQGHLKLHLYPVIPLYKPDEAQLSCTSLARQAVKESKTVVAAKKSGGELWLTQLVITFGKYSGQTFKWLLENDIGCVVWLLAEFILKGGTNEALKWQKKRLLELVKKFPSITVHLDRRVQKHKEKQDGTPGAAADRQDNPGYIQDAELLTLAEGILASSDIAVSTHLTTVGRIVSCDAEEKAAHLSEAGKQEKEEEASSFQCPTEAAVILEGWQKTWEQPSSANYQGIPPQDVRWLKENEDYGLYKAAAAHKTKSGEIVKRKLLKDKMEFNPPPVPTYLGGSIPNMFSFFTAPVFFWRPVGILHAKIWKGYSSSARQVCGLKSFYTLLSERLLCTYCERVRNAGEKAGDVSRDQDPQQQYTWLASSPWILMNLAPAVQHMFPAILCGKRSIDRSPVTLLHDRINSVSMSKVQRLIQQGHDEWHMRDGRNPVHRRHKAGIYEIFRTQRHSENCILRKIYGDGQATMQFLTSVLNDWGQFVTTVVMTSDSEDCYKRMARGLTARFKRAQAPAPKILYADSHCCCDGGTSMLESLFADWIEEGMVIRLDIRHWLHRWDAVVIRQTHAKYGAFMSAMAGALLAYNQADMRLLISAVRNGNKEMYSKYSDEEMISFLKPNQIKSYVHRVTRGVENSAVAVEFILEHFKGPAGMDIDGIPLFKDDAAVNSHWATASKHLRYKCRRGTNALEGLHAHLPREVSSQRCGIMPFQVYLISFAVQWNSRMESLRVAGKERQPSCSYTGPDEEELLGVEYALCQSTNFAPREYYINQVEEEQSREEEEEQQDGSLDSNSAEDCDEGISLEDDASEDPIDSVHPKHTVLTSDEQVVEEVSPAQQDVHMVTATPSRLNFATGYRLLLVNSMNMTSLQ</sequence>
<dbReference type="Proteomes" id="UP000646548">
    <property type="component" value="Unassembled WGS sequence"/>
</dbReference>
<evidence type="ECO:0000256" key="2">
    <source>
        <dbReference type="SAM" id="MobiDB-lite"/>
    </source>
</evidence>
<comment type="caution">
    <text evidence="4">The sequence shown here is derived from an EMBL/GenBank/DDBJ whole genome shotgun (WGS) entry which is preliminary data.</text>
</comment>
<name>A0A834EZ35_ORYME</name>
<reference evidence="4" key="1">
    <citation type="journal article" name="BMC Genomics">
        <title>Long-read sequencing and de novo genome assembly of marine medaka (Oryzias melastigma).</title>
        <authorList>
            <person name="Liang P."/>
            <person name="Saqib H.S.A."/>
            <person name="Ni X."/>
            <person name="Shen Y."/>
        </authorList>
    </citation>
    <scope>NUCLEOTIDE SEQUENCE</scope>
    <source>
        <strain evidence="4">Bigg-433</strain>
    </source>
</reference>
<dbReference type="GO" id="GO:0008270">
    <property type="term" value="F:zinc ion binding"/>
    <property type="evidence" value="ECO:0007669"/>
    <property type="project" value="UniProtKB-KW"/>
</dbReference>
<keyword evidence="1" id="KW-0863">Zinc-finger</keyword>
<feature type="compositionally biased region" description="Acidic residues" evidence="2">
    <location>
        <begin position="835"/>
        <end position="854"/>
    </location>
</feature>
<feature type="domain" description="C2H2-type" evidence="3">
    <location>
        <begin position="5"/>
        <end position="32"/>
    </location>
</feature>
<dbReference type="EMBL" id="WKFB01001125">
    <property type="protein sequence ID" value="KAF6715251.1"/>
    <property type="molecule type" value="Genomic_DNA"/>
</dbReference>
<dbReference type="Pfam" id="PF00096">
    <property type="entry name" value="zf-C2H2"/>
    <property type="match status" value="2"/>
</dbReference>
<dbReference type="PANTHER" id="PTHR47773">
    <property type="entry name" value="SI:DKEY-9I5.2-RELATED"/>
    <property type="match status" value="1"/>
</dbReference>
<evidence type="ECO:0000259" key="3">
    <source>
        <dbReference type="PROSITE" id="PS50157"/>
    </source>
</evidence>
<feature type="region of interest" description="Disordered" evidence="2">
    <location>
        <begin position="815"/>
        <end position="858"/>
    </location>
</feature>